<feature type="compositionally biased region" description="Basic and acidic residues" evidence="1">
    <location>
        <begin position="244"/>
        <end position="257"/>
    </location>
</feature>
<organism evidence="2 3">
    <name type="scientific">Lottia gigantea</name>
    <name type="common">Giant owl limpet</name>
    <dbReference type="NCBI Taxonomy" id="225164"/>
    <lineage>
        <taxon>Eukaryota</taxon>
        <taxon>Metazoa</taxon>
        <taxon>Spiralia</taxon>
        <taxon>Lophotrochozoa</taxon>
        <taxon>Mollusca</taxon>
        <taxon>Gastropoda</taxon>
        <taxon>Patellogastropoda</taxon>
        <taxon>Lottioidea</taxon>
        <taxon>Lottiidae</taxon>
        <taxon>Lottia</taxon>
    </lineage>
</organism>
<evidence type="ECO:0000256" key="1">
    <source>
        <dbReference type="SAM" id="MobiDB-lite"/>
    </source>
</evidence>
<dbReference type="HOGENOM" id="CLU_1025156_0_0_1"/>
<dbReference type="AlphaFoldDB" id="V4AHF1"/>
<feature type="non-terminal residue" evidence="2">
    <location>
        <position position="272"/>
    </location>
</feature>
<dbReference type="RefSeq" id="XP_009054699.1">
    <property type="nucleotide sequence ID" value="XM_009056451.1"/>
</dbReference>
<feature type="compositionally biased region" description="Acidic residues" evidence="1">
    <location>
        <begin position="230"/>
        <end position="242"/>
    </location>
</feature>
<name>V4AHF1_LOTGI</name>
<dbReference type="Proteomes" id="UP000030746">
    <property type="component" value="Unassembled WGS sequence"/>
</dbReference>
<evidence type="ECO:0000313" key="2">
    <source>
        <dbReference type="EMBL" id="ESO94620.1"/>
    </source>
</evidence>
<gene>
    <name evidence="2" type="ORF">LOTGIDRAFT_175415</name>
</gene>
<reference evidence="2 3" key="1">
    <citation type="journal article" date="2013" name="Nature">
        <title>Insights into bilaterian evolution from three spiralian genomes.</title>
        <authorList>
            <person name="Simakov O."/>
            <person name="Marletaz F."/>
            <person name="Cho S.J."/>
            <person name="Edsinger-Gonzales E."/>
            <person name="Havlak P."/>
            <person name="Hellsten U."/>
            <person name="Kuo D.H."/>
            <person name="Larsson T."/>
            <person name="Lv J."/>
            <person name="Arendt D."/>
            <person name="Savage R."/>
            <person name="Osoegawa K."/>
            <person name="de Jong P."/>
            <person name="Grimwood J."/>
            <person name="Chapman J.A."/>
            <person name="Shapiro H."/>
            <person name="Aerts A."/>
            <person name="Otillar R.P."/>
            <person name="Terry A.Y."/>
            <person name="Boore J.L."/>
            <person name="Grigoriev I.V."/>
            <person name="Lindberg D.R."/>
            <person name="Seaver E.C."/>
            <person name="Weisblat D.A."/>
            <person name="Putnam N.H."/>
            <person name="Rokhsar D.S."/>
        </authorList>
    </citation>
    <scope>NUCLEOTIDE SEQUENCE [LARGE SCALE GENOMIC DNA]</scope>
</reference>
<feature type="compositionally biased region" description="Polar residues" evidence="1">
    <location>
        <begin position="199"/>
        <end position="211"/>
    </location>
</feature>
<proteinExistence type="predicted"/>
<feature type="region of interest" description="Disordered" evidence="1">
    <location>
        <begin position="179"/>
        <end position="272"/>
    </location>
</feature>
<dbReference type="GeneID" id="20243172"/>
<feature type="region of interest" description="Disordered" evidence="1">
    <location>
        <begin position="135"/>
        <end position="166"/>
    </location>
</feature>
<accession>V4AHF1</accession>
<evidence type="ECO:0000313" key="3">
    <source>
        <dbReference type="Proteomes" id="UP000030746"/>
    </source>
</evidence>
<feature type="compositionally biased region" description="Polar residues" evidence="1">
    <location>
        <begin position="135"/>
        <end position="150"/>
    </location>
</feature>
<sequence length="272" mass="30710">MEVTSKSTDKGTFNIYIPNEGVKQYEQISDIPPYFTTEYCLKQITETCDFHYSRQSDSFQQIFDLLNQIKDNPICNLIIQVCNTISNDCRSTNKTIVNLCQSVSVLLAHTSSKDINHVKAEPSSEIQNQLVSVDKTQSENQTENDNFQSRSKLNKANSKKIKKDSDRILKTVKKDLQRVTRSGLRTRHQNKITVPDNCVSGNSSPENSQDVSDNDRDSGTSDVNITFGSLEDDSEEETDLADNSDFKQNSEKDKDSTKSNIKPDVIDGRPHK</sequence>
<protein>
    <submittedName>
        <fullName evidence="2">Uncharacterized protein</fullName>
    </submittedName>
</protein>
<keyword evidence="3" id="KW-1185">Reference proteome</keyword>
<dbReference type="EMBL" id="KB201799">
    <property type="protein sequence ID" value="ESO94620.1"/>
    <property type="molecule type" value="Genomic_DNA"/>
</dbReference>
<dbReference type="CTD" id="20243172"/>
<dbReference type="KEGG" id="lgi:LOTGIDRAFT_175415"/>